<accession>A0A2Z6NN37</accession>
<gene>
    <name evidence="1" type="ORF">TSUD_152240</name>
</gene>
<dbReference type="Proteomes" id="UP000242715">
    <property type="component" value="Unassembled WGS sequence"/>
</dbReference>
<proteinExistence type="predicted"/>
<protein>
    <submittedName>
        <fullName evidence="1">Uncharacterized protein</fullName>
    </submittedName>
</protein>
<evidence type="ECO:0000313" key="1">
    <source>
        <dbReference type="EMBL" id="GAU33069.1"/>
    </source>
</evidence>
<dbReference type="AlphaFoldDB" id="A0A2Z6NN37"/>
<dbReference type="EMBL" id="DF973514">
    <property type="protein sequence ID" value="GAU33069.1"/>
    <property type="molecule type" value="Genomic_DNA"/>
</dbReference>
<organism evidence="1 2">
    <name type="scientific">Trifolium subterraneum</name>
    <name type="common">Subterranean clover</name>
    <dbReference type="NCBI Taxonomy" id="3900"/>
    <lineage>
        <taxon>Eukaryota</taxon>
        <taxon>Viridiplantae</taxon>
        <taxon>Streptophyta</taxon>
        <taxon>Embryophyta</taxon>
        <taxon>Tracheophyta</taxon>
        <taxon>Spermatophyta</taxon>
        <taxon>Magnoliopsida</taxon>
        <taxon>eudicotyledons</taxon>
        <taxon>Gunneridae</taxon>
        <taxon>Pentapetalae</taxon>
        <taxon>rosids</taxon>
        <taxon>fabids</taxon>
        <taxon>Fabales</taxon>
        <taxon>Fabaceae</taxon>
        <taxon>Papilionoideae</taxon>
        <taxon>50 kb inversion clade</taxon>
        <taxon>NPAAA clade</taxon>
        <taxon>Hologalegina</taxon>
        <taxon>IRL clade</taxon>
        <taxon>Trifolieae</taxon>
        <taxon>Trifolium</taxon>
    </lineage>
</organism>
<evidence type="ECO:0000313" key="2">
    <source>
        <dbReference type="Proteomes" id="UP000242715"/>
    </source>
</evidence>
<name>A0A2Z6NN37_TRISU</name>
<reference evidence="2" key="1">
    <citation type="journal article" date="2017" name="Front. Plant Sci.">
        <title>Climate Clever Clovers: New Paradigm to Reduce the Environmental Footprint of Ruminants by Breeding Low Methanogenic Forages Utilizing Haplotype Variation.</title>
        <authorList>
            <person name="Kaur P."/>
            <person name="Appels R."/>
            <person name="Bayer P.E."/>
            <person name="Keeble-Gagnere G."/>
            <person name="Wang J."/>
            <person name="Hirakawa H."/>
            <person name="Shirasawa K."/>
            <person name="Vercoe P."/>
            <person name="Stefanova K."/>
            <person name="Durmic Z."/>
            <person name="Nichols P."/>
            <person name="Revell C."/>
            <person name="Isobe S.N."/>
            <person name="Edwards D."/>
            <person name="Erskine W."/>
        </authorList>
    </citation>
    <scope>NUCLEOTIDE SEQUENCE [LARGE SCALE GENOMIC DNA]</scope>
    <source>
        <strain evidence="2">cv. Daliak</strain>
    </source>
</reference>
<sequence>MEEQAGSRSCMAQAKVKAPLRLSGWSSRVLVPLFGFRLQSFHVFSALFAGLVTFR</sequence>
<keyword evidence="2" id="KW-1185">Reference proteome</keyword>